<dbReference type="Proteomes" id="UP001055811">
    <property type="component" value="Linkage Group LG03"/>
</dbReference>
<reference evidence="1 2" key="2">
    <citation type="journal article" date="2022" name="Mol. Ecol. Resour.">
        <title>The genomes of chicory, endive, great burdock and yacon provide insights into Asteraceae paleo-polyploidization history and plant inulin production.</title>
        <authorList>
            <person name="Fan W."/>
            <person name="Wang S."/>
            <person name="Wang H."/>
            <person name="Wang A."/>
            <person name="Jiang F."/>
            <person name="Liu H."/>
            <person name="Zhao H."/>
            <person name="Xu D."/>
            <person name="Zhang Y."/>
        </authorList>
    </citation>
    <scope>NUCLEOTIDE SEQUENCE [LARGE SCALE GENOMIC DNA]</scope>
    <source>
        <strain evidence="2">cv. Punajuju</strain>
        <tissue evidence="1">Leaves</tissue>
    </source>
</reference>
<proteinExistence type="predicted"/>
<organism evidence="1 2">
    <name type="scientific">Cichorium intybus</name>
    <name type="common">Chicory</name>
    <dbReference type="NCBI Taxonomy" id="13427"/>
    <lineage>
        <taxon>Eukaryota</taxon>
        <taxon>Viridiplantae</taxon>
        <taxon>Streptophyta</taxon>
        <taxon>Embryophyta</taxon>
        <taxon>Tracheophyta</taxon>
        <taxon>Spermatophyta</taxon>
        <taxon>Magnoliopsida</taxon>
        <taxon>eudicotyledons</taxon>
        <taxon>Gunneridae</taxon>
        <taxon>Pentapetalae</taxon>
        <taxon>asterids</taxon>
        <taxon>campanulids</taxon>
        <taxon>Asterales</taxon>
        <taxon>Asteraceae</taxon>
        <taxon>Cichorioideae</taxon>
        <taxon>Cichorieae</taxon>
        <taxon>Cichoriinae</taxon>
        <taxon>Cichorium</taxon>
    </lineage>
</organism>
<keyword evidence="2" id="KW-1185">Reference proteome</keyword>
<evidence type="ECO:0000313" key="2">
    <source>
        <dbReference type="Proteomes" id="UP001055811"/>
    </source>
</evidence>
<reference evidence="2" key="1">
    <citation type="journal article" date="2022" name="Mol. Ecol. Resour.">
        <title>The genomes of chicory, endive, great burdock and yacon provide insights into Asteraceae palaeo-polyploidization history and plant inulin production.</title>
        <authorList>
            <person name="Fan W."/>
            <person name="Wang S."/>
            <person name="Wang H."/>
            <person name="Wang A."/>
            <person name="Jiang F."/>
            <person name="Liu H."/>
            <person name="Zhao H."/>
            <person name="Xu D."/>
            <person name="Zhang Y."/>
        </authorList>
    </citation>
    <scope>NUCLEOTIDE SEQUENCE [LARGE SCALE GENOMIC DNA]</scope>
    <source>
        <strain evidence="2">cv. Punajuju</strain>
    </source>
</reference>
<comment type="caution">
    <text evidence="1">The sequence shown here is derived from an EMBL/GenBank/DDBJ whole genome shotgun (WGS) entry which is preliminary data.</text>
</comment>
<accession>A0ACB9F9V5</accession>
<name>A0ACB9F9V5_CICIN</name>
<protein>
    <submittedName>
        <fullName evidence="1">Uncharacterized protein</fullName>
    </submittedName>
</protein>
<dbReference type="EMBL" id="CM042011">
    <property type="protein sequence ID" value="KAI3767827.1"/>
    <property type="molecule type" value="Genomic_DNA"/>
</dbReference>
<gene>
    <name evidence="1" type="ORF">L2E82_18254</name>
</gene>
<sequence>MAKGSRIIKIGILDMSIIIMVNHYLIVLLARTGHSNPSGGGNFYFGDASSGFSDVDRRGPSETRPRGSSSESATVTELIVVGLGHQIPAGYAHSLPYTHHHRLNSSSTLLVGPSFRPPPETRLALMAAAIGLVSHVSESTLGLSYGLTLSEALIALARPLTIPLQIILGLILVGHSSSLSLS</sequence>
<evidence type="ECO:0000313" key="1">
    <source>
        <dbReference type="EMBL" id="KAI3767827.1"/>
    </source>
</evidence>